<evidence type="ECO:0000259" key="1">
    <source>
        <dbReference type="SMART" id="SM00479"/>
    </source>
</evidence>
<dbReference type="GO" id="GO:0004527">
    <property type="term" value="F:exonuclease activity"/>
    <property type="evidence" value="ECO:0007669"/>
    <property type="project" value="UniProtKB-ARBA"/>
</dbReference>
<dbReference type="Gene3D" id="3.30.420.10">
    <property type="entry name" value="Ribonuclease H-like superfamily/Ribonuclease H"/>
    <property type="match status" value="1"/>
</dbReference>
<name>A0A0M4NAF8_LEPIR</name>
<feature type="domain" description="Exonuclease" evidence="1">
    <location>
        <begin position="2"/>
        <end position="175"/>
    </location>
</feature>
<dbReference type="Pfam" id="PF00929">
    <property type="entry name" value="RNase_T"/>
    <property type="match status" value="1"/>
</dbReference>
<dbReference type="SUPFAM" id="SSF53098">
    <property type="entry name" value="Ribonuclease H-like"/>
    <property type="match status" value="1"/>
</dbReference>
<dbReference type="GO" id="GO:0006259">
    <property type="term" value="P:DNA metabolic process"/>
    <property type="evidence" value="ECO:0007669"/>
    <property type="project" value="UniProtKB-ARBA"/>
</dbReference>
<reference evidence="2 3" key="1">
    <citation type="journal article" date="2015" name="Genome Announc.">
        <title>Whole-Genome Sequence of Leptospira interrogans Serovar Hardjo Subtype Hardjoprajitno Strain Norma, Isolated from Cattle in a Leptospirosis Outbreak in Brazil.</title>
        <authorList>
            <person name="Cosate M.R."/>
            <person name="Soares S.C."/>
            <person name="Mendes T.A."/>
            <person name="Raittz R.T."/>
            <person name="Moreira E.C."/>
            <person name="Leite R."/>
            <person name="Fernandes G.R."/>
            <person name="Haddad J.P."/>
            <person name="Ortega J.M."/>
        </authorList>
    </citation>
    <scope>NUCLEOTIDE SEQUENCE [LARGE SCALE GENOMIC DNA]</scope>
    <source>
        <strain evidence="2 3">Norma</strain>
    </source>
</reference>
<proteinExistence type="predicted"/>
<gene>
    <name evidence="2" type="ORF">G436_3235</name>
</gene>
<evidence type="ECO:0000313" key="3">
    <source>
        <dbReference type="Proteomes" id="UP000056502"/>
    </source>
</evidence>
<dbReference type="Proteomes" id="UP000056502">
    <property type="component" value="Chromosome I"/>
</dbReference>
<dbReference type="InterPro" id="IPR036397">
    <property type="entry name" value="RNaseH_sf"/>
</dbReference>
<dbReference type="EMBL" id="CP012603">
    <property type="protein sequence ID" value="ALE40393.1"/>
    <property type="molecule type" value="Genomic_DNA"/>
</dbReference>
<dbReference type="RefSeq" id="WP_002188879.1">
    <property type="nucleotide sequence ID" value="NZ_CP012603.1"/>
</dbReference>
<organism evidence="2">
    <name type="scientific">Leptospira interrogans serovar Hardjo str. Norma</name>
    <dbReference type="NCBI Taxonomy" id="1279460"/>
    <lineage>
        <taxon>Bacteria</taxon>
        <taxon>Pseudomonadati</taxon>
        <taxon>Spirochaetota</taxon>
        <taxon>Spirochaetia</taxon>
        <taxon>Leptospirales</taxon>
        <taxon>Leptospiraceae</taxon>
        <taxon>Leptospira</taxon>
    </lineage>
</organism>
<dbReference type="InterPro" id="IPR013520">
    <property type="entry name" value="Ribonucl_H"/>
</dbReference>
<evidence type="ECO:0000313" key="2">
    <source>
        <dbReference type="EMBL" id="ALE40393.1"/>
    </source>
</evidence>
<dbReference type="AlphaFoldDB" id="A0A0M4NAF8"/>
<dbReference type="CDD" id="cd06127">
    <property type="entry name" value="DEDDh"/>
    <property type="match status" value="1"/>
</dbReference>
<dbReference type="GO" id="GO:0003676">
    <property type="term" value="F:nucleic acid binding"/>
    <property type="evidence" value="ECO:0007669"/>
    <property type="project" value="InterPro"/>
</dbReference>
<dbReference type="InterPro" id="IPR012337">
    <property type="entry name" value="RNaseH-like_sf"/>
</dbReference>
<dbReference type="SMART" id="SM00479">
    <property type="entry name" value="EXOIII"/>
    <property type="match status" value="1"/>
</dbReference>
<accession>A0A0M4NAF8</accession>
<dbReference type="PATRIC" id="fig|1279460.3.peg.3280"/>
<protein>
    <recommendedName>
        <fullName evidence="1">Exonuclease domain-containing protein</fullName>
    </recommendedName>
</protein>
<sequence>MIILGLDFETNGLDPNKCDILEFGAVLWDLKKSKPLYIASDFILPDSTHFEIEEDIKILTGIEEEDLYSYGIPIEFASNKISEMTDRATCIVTHFGIEFDRIIYERLMNLVKYKYKKVFWIDTGYDIEYPKNIRTRKLNYLSFEHGLMPFQSHRALFDVLTMLNILSKYNMDEIIQFAQTPLLRVTAHLDFDKKDLAIKSGFYWNKEKKIWAKVIREGMLKKEYLDFKIEKEIIYQNT</sequence>